<evidence type="ECO:0000313" key="3">
    <source>
        <dbReference type="Proteomes" id="UP000481153"/>
    </source>
</evidence>
<feature type="region of interest" description="Disordered" evidence="1">
    <location>
        <begin position="250"/>
        <end position="282"/>
    </location>
</feature>
<reference evidence="2 3" key="1">
    <citation type="submission" date="2019-07" db="EMBL/GenBank/DDBJ databases">
        <title>Genomics analysis of Aphanomyces spp. identifies a new class of oomycete effector associated with host adaptation.</title>
        <authorList>
            <person name="Gaulin E."/>
        </authorList>
    </citation>
    <scope>NUCLEOTIDE SEQUENCE [LARGE SCALE GENOMIC DNA]</scope>
    <source>
        <strain evidence="2 3">ATCC 201684</strain>
    </source>
</reference>
<name>A0A6G0X3C3_9STRA</name>
<gene>
    <name evidence="2" type="ORF">Ae201684_008934</name>
</gene>
<evidence type="ECO:0008006" key="4">
    <source>
        <dbReference type="Google" id="ProtNLM"/>
    </source>
</evidence>
<dbReference type="AlphaFoldDB" id="A0A6G0X3C3"/>
<dbReference type="VEuPathDB" id="FungiDB:AeMF1_017583"/>
<feature type="region of interest" description="Disordered" evidence="1">
    <location>
        <begin position="455"/>
        <end position="484"/>
    </location>
</feature>
<sequence>MLDRWGDFDTDALLHAELAEEDQAFLEDAVILTHQPRRHTGDGKSKTTASSRLTASSGRASTASQSTAAASSGVLFPHVHDKHTSAMFTWMLESESMRQDIHKALQPIWSAVQDAAGGVHSKIQPETMDLVAQRLAKRYPRVVLPSHGVSTAMSMDLTSFGSVLCQILVPVMTYTTVQDCFQGLYELVAALVRPISSSSSFTFQALGDIVSVRPFHPVPALATKTAKGTGGGQRIGMEIRANPTLLLQDQDISSRQQVRTPSSSLSSRDLASDAKIAHQHQIEQRLRLRKSFHSHDLPLSTTNCSNEQSQQDQQNQHLNTNQAGAGASDEGPATEISLNLAKQSSLNQQKPRKTKGQRRSLPLKDPHGPTKNPQDNQEVIGQNLKEDNDDKNGDELVLVCCGCAINQAVLWCSPCFTMTCIACWSHRHMSPVPAILPTPSSSSSFSSCLQTQSKVQSDSFGPPLPLVQPQHESRSNQSTTQKKLHQLRFRGKSHWNPSASSSSLASSQHTLSLEEIATTFHPAKATIPGGGMASSSSMPSLYPKRQNLPRVAPGQEKNRYNTKPKPKKQLSPQNPRRLGLPCHAISIQLEGEAATS</sequence>
<evidence type="ECO:0000256" key="1">
    <source>
        <dbReference type="SAM" id="MobiDB-lite"/>
    </source>
</evidence>
<feature type="region of interest" description="Disordered" evidence="1">
    <location>
        <begin position="297"/>
        <end position="377"/>
    </location>
</feature>
<feature type="compositionally biased region" description="Low complexity" evidence="1">
    <location>
        <begin position="306"/>
        <end position="322"/>
    </location>
</feature>
<feature type="region of interest" description="Disordered" evidence="1">
    <location>
        <begin position="524"/>
        <end position="584"/>
    </location>
</feature>
<feature type="compositionally biased region" description="Polar residues" evidence="1">
    <location>
        <begin position="250"/>
        <end position="261"/>
    </location>
</feature>
<accession>A0A6G0X3C3</accession>
<keyword evidence="3" id="KW-1185">Reference proteome</keyword>
<evidence type="ECO:0000313" key="2">
    <source>
        <dbReference type="EMBL" id="KAF0734330.1"/>
    </source>
</evidence>
<feature type="compositionally biased region" description="Polar residues" evidence="1">
    <location>
        <begin position="336"/>
        <end position="349"/>
    </location>
</feature>
<feature type="compositionally biased region" description="Basic and acidic residues" evidence="1">
    <location>
        <begin position="270"/>
        <end position="282"/>
    </location>
</feature>
<feature type="region of interest" description="Disordered" evidence="1">
    <location>
        <begin position="36"/>
        <end position="66"/>
    </location>
</feature>
<organism evidence="2 3">
    <name type="scientific">Aphanomyces euteiches</name>
    <dbReference type="NCBI Taxonomy" id="100861"/>
    <lineage>
        <taxon>Eukaryota</taxon>
        <taxon>Sar</taxon>
        <taxon>Stramenopiles</taxon>
        <taxon>Oomycota</taxon>
        <taxon>Saprolegniomycetes</taxon>
        <taxon>Saprolegniales</taxon>
        <taxon>Verrucalvaceae</taxon>
        <taxon>Aphanomyces</taxon>
    </lineage>
</organism>
<protein>
    <recommendedName>
        <fullName evidence="4">B box-type domain-containing protein</fullName>
    </recommendedName>
</protein>
<proteinExistence type="predicted"/>
<feature type="compositionally biased region" description="Low complexity" evidence="1">
    <location>
        <begin position="46"/>
        <end position="66"/>
    </location>
</feature>
<dbReference type="EMBL" id="VJMJ01000115">
    <property type="protein sequence ID" value="KAF0734330.1"/>
    <property type="molecule type" value="Genomic_DNA"/>
</dbReference>
<comment type="caution">
    <text evidence="2">The sequence shown here is derived from an EMBL/GenBank/DDBJ whole genome shotgun (WGS) entry which is preliminary data.</text>
</comment>
<dbReference type="Proteomes" id="UP000481153">
    <property type="component" value="Unassembled WGS sequence"/>
</dbReference>